<keyword evidence="7" id="KW-1185">Reference proteome</keyword>
<evidence type="ECO:0000256" key="1">
    <source>
        <dbReference type="ARBA" id="ARBA00022723"/>
    </source>
</evidence>
<organism evidence="6 7">
    <name type="scientific">Tritrichomonas musculus</name>
    <dbReference type="NCBI Taxonomy" id="1915356"/>
    <lineage>
        <taxon>Eukaryota</taxon>
        <taxon>Metamonada</taxon>
        <taxon>Parabasalia</taxon>
        <taxon>Tritrichomonadida</taxon>
        <taxon>Tritrichomonadidae</taxon>
        <taxon>Tritrichomonas</taxon>
    </lineage>
</organism>
<dbReference type="SMART" id="SM00396">
    <property type="entry name" value="ZnF_UBR1"/>
    <property type="match status" value="3"/>
</dbReference>
<accession>A0ABR2GU13</accession>
<evidence type="ECO:0000256" key="4">
    <source>
        <dbReference type="PROSITE-ProRule" id="PRU00508"/>
    </source>
</evidence>
<gene>
    <name evidence="6" type="ORF">M9Y10_036424</name>
</gene>
<feature type="zinc finger region" description="UBR-type" evidence="4">
    <location>
        <begin position="64"/>
        <end position="148"/>
    </location>
</feature>
<dbReference type="Pfam" id="PF02207">
    <property type="entry name" value="zf-UBR"/>
    <property type="match status" value="1"/>
</dbReference>
<dbReference type="InterPro" id="IPR040204">
    <property type="entry name" value="UBR7"/>
</dbReference>
<evidence type="ECO:0000256" key="3">
    <source>
        <dbReference type="ARBA" id="ARBA00022833"/>
    </source>
</evidence>
<protein>
    <recommendedName>
        <fullName evidence="5">UBR-type domain-containing protein</fullName>
    </recommendedName>
</protein>
<evidence type="ECO:0000313" key="6">
    <source>
        <dbReference type="EMBL" id="KAK8837429.1"/>
    </source>
</evidence>
<keyword evidence="2" id="KW-0863">Zinc-finger</keyword>
<sequence length="277" mass="31414">MDLADFHPISQPIYLCQKCMIEICQNCAIQCHRGHPLVFVGMKPNSFCYCLNATDCKCTERKDVVCTFAFYGKSYIDQPWFNCDTCGMVGNNGCCATCAKKCHHDHKIHSNGFLSAFCECGAEAFDNKCNAMKFPPFHHLNSCTNRERKHIPRKQRMYHCLTCGITSSTEGICEACAIHCHVGHNVAFVEIKEFVCECYSMKCFAPMCPAMKNTGICKRFNDNRDAVFAAFICFTCDKDGKKRLCESCAVKCHKNHDVHFIEYTSFKCTCEPCQCIK</sequence>
<dbReference type="InterPro" id="IPR003126">
    <property type="entry name" value="Znf_UBR"/>
</dbReference>
<feature type="zinc finger region" description="UBR-type" evidence="4">
    <location>
        <begin position="141"/>
        <end position="222"/>
    </location>
</feature>
<reference evidence="6 7" key="1">
    <citation type="submission" date="2024-04" db="EMBL/GenBank/DDBJ databases">
        <title>Tritrichomonas musculus Genome.</title>
        <authorList>
            <person name="Alves-Ferreira E."/>
            <person name="Grigg M."/>
            <person name="Lorenzi H."/>
            <person name="Galac M."/>
        </authorList>
    </citation>
    <scope>NUCLEOTIDE SEQUENCE [LARGE SCALE GENOMIC DNA]</scope>
    <source>
        <strain evidence="6 7">EAF2021</strain>
    </source>
</reference>
<feature type="domain" description="UBR-type" evidence="5">
    <location>
        <begin position="64"/>
        <end position="148"/>
    </location>
</feature>
<evidence type="ECO:0000259" key="5">
    <source>
        <dbReference type="PROSITE" id="PS51157"/>
    </source>
</evidence>
<name>A0ABR2GU13_9EUKA</name>
<dbReference type="Proteomes" id="UP001470230">
    <property type="component" value="Unassembled WGS sequence"/>
</dbReference>
<dbReference type="PANTHER" id="PTHR13513:SF9">
    <property type="entry name" value="E3 UBIQUITIN-PROTEIN LIGASE UBR7-RELATED"/>
    <property type="match status" value="1"/>
</dbReference>
<keyword evidence="1" id="KW-0479">Metal-binding</keyword>
<proteinExistence type="predicted"/>
<dbReference type="PROSITE" id="PS51157">
    <property type="entry name" value="ZF_UBR"/>
    <property type="match status" value="2"/>
</dbReference>
<evidence type="ECO:0000256" key="2">
    <source>
        <dbReference type="ARBA" id="ARBA00022771"/>
    </source>
</evidence>
<evidence type="ECO:0000313" key="7">
    <source>
        <dbReference type="Proteomes" id="UP001470230"/>
    </source>
</evidence>
<comment type="caution">
    <text evidence="6">The sequence shown here is derived from an EMBL/GenBank/DDBJ whole genome shotgun (WGS) entry which is preliminary data.</text>
</comment>
<feature type="domain" description="UBR-type" evidence="5">
    <location>
        <begin position="141"/>
        <end position="222"/>
    </location>
</feature>
<keyword evidence="3" id="KW-0862">Zinc</keyword>
<dbReference type="PANTHER" id="PTHR13513">
    <property type="entry name" value="E3 UBIQUITIN-PROTEIN LIGASE UBR7"/>
    <property type="match status" value="1"/>
</dbReference>
<dbReference type="EMBL" id="JAPFFF010000059">
    <property type="protein sequence ID" value="KAK8837429.1"/>
    <property type="molecule type" value="Genomic_DNA"/>
</dbReference>